<proteinExistence type="predicted"/>
<name>A0A6V7RDB5_9BACL</name>
<comment type="caution">
    <text evidence="2">The sequence shown here is derived from an EMBL/GenBank/DDBJ whole genome shotgun (WGS) entry which is preliminary data.</text>
</comment>
<accession>A0A6V7RDB5</accession>
<reference evidence="2 3" key="1">
    <citation type="submission" date="2020-07" db="EMBL/GenBank/DDBJ databases">
        <authorList>
            <person name="Criscuolo A."/>
        </authorList>
    </citation>
    <scope>NUCLEOTIDE SEQUENCE [LARGE SCALE GENOMIC DNA]</scope>
    <source>
        <strain evidence="2">CIP107946</strain>
    </source>
</reference>
<dbReference type="EMBL" id="CAJEWB010000010">
    <property type="protein sequence ID" value="CAD2075345.1"/>
    <property type="molecule type" value="Genomic_DNA"/>
</dbReference>
<evidence type="ECO:0000256" key="1">
    <source>
        <dbReference type="SAM" id="Phobius"/>
    </source>
</evidence>
<keyword evidence="1" id="KW-0472">Membrane</keyword>
<feature type="transmembrane region" description="Helical" evidence="1">
    <location>
        <begin position="236"/>
        <end position="254"/>
    </location>
</feature>
<dbReference type="RefSeq" id="WP_186077401.1">
    <property type="nucleotide sequence ID" value="NZ_CAJEWB010000010.1"/>
</dbReference>
<feature type="transmembrane region" description="Helical" evidence="1">
    <location>
        <begin position="149"/>
        <end position="166"/>
    </location>
</feature>
<evidence type="ECO:0000313" key="3">
    <source>
        <dbReference type="Proteomes" id="UP000588186"/>
    </source>
</evidence>
<gene>
    <name evidence="2" type="ORF">JEOPIN946_00984</name>
</gene>
<sequence length="259" mass="28831">MNLFKVVGYDIRDFFTSWLTYLFLFLSAAPAVGIIIASKLVDNVSSNGYFIAYAFASFAIIFVVVSAVRVFSKDISEKTNVLFMNSKYNRSIYAIAKTVSMAVIGFIYGLILVIILLIGKAFGADLLEPVTFLTPAAHENVGHLLGEALLGYAVIATVFGTIYFFFSLFIRRSVFIFVIAVIFTLFYPIVESLGSLAFSALFKKDANIFLEFLQTYFPFSAATNGLSGISITNPQFLMLGIYFIVFFILTIIKIRKADY</sequence>
<protein>
    <recommendedName>
        <fullName evidence="4">ABC-2 family transporter protein</fullName>
    </recommendedName>
</protein>
<evidence type="ECO:0000313" key="2">
    <source>
        <dbReference type="EMBL" id="CAD2075345.1"/>
    </source>
</evidence>
<organism evidence="2 3">
    <name type="scientific">Phocicoccus pinnipedialis</name>
    <dbReference type="NCBI Taxonomy" id="110845"/>
    <lineage>
        <taxon>Bacteria</taxon>
        <taxon>Bacillati</taxon>
        <taxon>Bacillota</taxon>
        <taxon>Bacilli</taxon>
        <taxon>Bacillales</taxon>
        <taxon>Salinicoccaceae</taxon>
        <taxon>Phocicoccus</taxon>
    </lineage>
</organism>
<evidence type="ECO:0008006" key="4">
    <source>
        <dbReference type="Google" id="ProtNLM"/>
    </source>
</evidence>
<dbReference type="Proteomes" id="UP000588186">
    <property type="component" value="Unassembled WGS sequence"/>
</dbReference>
<keyword evidence="1" id="KW-0812">Transmembrane</keyword>
<feature type="transmembrane region" description="Helical" evidence="1">
    <location>
        <begin position="92"/>
        <end position="118"/>
    </location>
</feature>
<feature type="transmembrane region" description="Helical" evidence="1">
    <location>
        <begin position="173"/>
        <end position="190"/>
    </location>
</feature>
<keyword evidence="1" id="KW-1133">Transmembrane helix</keyword>
<keyword evidence="3" id="KW-1185">Reference proteome</keyword>
<feature type="transmembrane region" description="Helical" evidence="1">
    <location>
        <begin position="18"/>
        <end position="38"/>
    </location>
</feature>
<dbReference type="AlphaFoldDB" id="A0A6V7RDB5"/>
<feature type="transmembrane region" description="Helical" evidence="1">
    <location>
        <begin position="50"/>
        <end position="71"/>
    </location>
</feature>